<name>A0A5J5BK78_9ASTE</name>
<reference evidence="1 2" key="1">
    <citation type="submission" date="2019-09" db="EMBL/GenBank/DDBJ databases">
        <title>A chromosome-level genome assembly of the Chinese tupelo Nyssa sinensis.</title>
        <authorList>
            <person name="Yang X."/>
            <person name="Kang M."/>
            <person name="Yang Y."/>
            <person name="Xiong H."/>
            <person name="Wang M."/>
            <person name="Zhang Z."/>
            <person name="Wang Z."/>
            <person name="Wu H."/>
            <person name="Ma T."/>
            <person name="Liu J."/>
            <person name="Xi Z."/>
        </authorList>
    </citation>
    <scope>NUCLEOTIDE SEQUENCE [LARGE SCALE GENOMIC DNA]</scope>
    <source>
        <strain evidence="1">J267</strain>
        <tissue evidence="1">Leaf</tissue>
    </source>
</reference>
<keyword evidence="2" id="KW-1185">Reference proteome</keyword>
<dbReference type="Proteomes" id="UP000325577">
    <property type="component" value="Linkage Group LG11"/>
</dbReference>
<dbReference type="EMBL" id="CM018034">
    <property type="protein sequence ID" value="KAA8543134.1"/>
    <property type="molecule type" value="Genomic_DNA"/>
</dbReference>
<accession>A0A5J5BK78</accession>
<sequence>MTWPLSEFLAGTCILLILSHFCMVSSISSIKEEFSKFQSCGERISVFFIRSLLKFIFTSIQMSILINITQYQFGRFLSLRRFDHRKRS</sequence>
<gene>
    <name evidence="1" type="ORF">F0562_021371</name>
</gene>
<evidence type="ECO:0000313" key="2">
    <source>
        <dbReference type="Proteomes" id="UP000325577"/>
    </source>
</evidence>
<evidence type="ECO:0000313" key="1">
    <source>
        <dbReference type="EMBL" id="KAA8543134.1"/>
    </source>
</evidence>
<proteinExistence type="predicted"/>
<protein>
    <submittedName>
        <fullName evidence="1">Uncharacterized protein</fullName>
    </submittedName>
</protein>
<dbReference type="AlphaFoldDB" id="A0A5J5BK78"/>
<organism evidence="1 2">
    <name type="scientific">Nyssa sinensis</name>
    <dbReference type="NCBI Taxonomy" id="561372"/>
    <lineage>
        <taxon>Eukaryota</taxon>
        <taxon>Viridiplantae</taxon>
        <taxon>Streptophyta</taxon>
        <taxon>Embryophyta</taxon>
        <taxon>Tracheophyta</taxon>
        <taxon>Spermatophyta</taxon>
        <taxon>Magnoliopsida</taxon>
        <taxon>eudicotyledons</taxon>
        <taxon>Gunneridae</taxon>
        <taxon>Pentapetalae</taxon>
        <taxon>asterids</taxon>
        <taxon>Cornales</taxon>
        <taxon>Nyssaceae</taxon>
        <taxon>Nyssa</taxon>
    </lineage>
</organism>